<dbReference type="AlphaFoldDB" id="A0A1U7J260"/>
<organism evidence="1 2">
    <name type="scientific">Phormidium tenue NIES-30</name>
    <dbReference type="NCBI Taxonomy" id="549789"/>
    <lineage>
        <taxon>Bacteria</taxon>
        <taxon>Bacillati</taxon>
        <taxon>Cyanobacteriota</taxon>
        <taxon>Cyanophyceae</taxon>
        <taxon>Oscillatoriophycideae</taxon>
        <taxon>Oscillatoriales</taxon>
        <taxon>Oscillatoriaceae</taxon>
        <taxon>Phormidium</taxon>
    </lineage>
</organism>
<protein>
    <submittedName>
        <fullName evidence="1">Uncharacterized protein</fullName>
    </submittedName>
</protein>
<sequence length="120" mass="13749">MTLEKFEVNAQELSVRARVSPATLSEFRNDRREINTSSLQRILNELDPEAFVYWLDIMRESETMISTAKSDPYHAELHSDALLALVDTYARRCTTDEQLALLRVIYLACDANPNLKLDEG</sequence>
<evidence type="ECO:0000313" key="1">
    <source>
        <dbReference type="EMBL" id="OKH46092.1"/>
    </source>
</evidence>
<dbReference type="OrthoDB" id="9909068at2"/>
<dbReference type="RefSeq" id="WP_073609724.1">
    <property type="nucleotide sequence ID" value="NZ_MRCG01000014.1"/>
</dbReference>
<dbReference type="Proteomes" id="UP000185557">
    <property type="component" value="Unassembled WGS sequence"/>
</dbReference>
<dbReference type="EMBL" id="MRCG01000014">
    <property type="protein sequence ID" value="OKH46092.1"/>
    <property type="molecule type" value="Genomic_DNA"/>
</dbReference>
<comment type="caution">
    <text evidence="1">The sequence shown here is derived from an EMBL/GenBank/DDBJ whole genome shotgun (WGS) entry which is preliminary data.</text>
</comment>
<keyword evidence="2" id="KW-1185">Reference proteome</keyword>
<name>A0A1U7J260_9CYAN</name>
<proteinExistence type="predicted"/>
<gene>
    <name evidence="1" type="ORF">NIES30_17475</name>
</gene>
<evidence type="ECO:0000313" key="2">
    <source>
        <dbReference type="Proteomes" id="UP000185557"/>
    </source>
</evidence>
<reference evidence="1 2" key="1">
    <citation type="submission" date="2016-11" db="EMBL/GenBank/DDBJ databases">
        <title>Draft Genome Sequences of Nine Cyanobacterial Strains from Diverse Habitats.</title>
        <authorList>
            <person name="Zhu T."/>
            <person name="Hou S."/>
            <person name="Lu X."/>
            <person name="Hess W.R."/>
        </authorList>
    </citation>
    <scope>NUCLEOTIDE SEQUENCE [LARGE SCALE GENOMIC DNA]</scope>
    <source>
        <strain evidence="1 2">NIES-30</strain>
    </source>
</reference>
<accession>A0A1U7J260</accession>